<sequence>MPMPPSEQILRPARQRFIVLSLLLAFCLQIVPLGQLPWRPDVLLLVLVFWGLHQPQRIGIGTAFALGVAMDVQAASLLGQHALAYAVVVTWVQSMANRLLWYPSGIQQAVLLLVPFVLATLLQMAVGWAASHSVPPLPMLLAPLAQALLWPLTRHLLLAPQLSAPTERERRRL</sequence>
<evidence type="ECO:0000313" key="9">
    <source>
        <dbReference type="EMBL" id="KKW69256.1"/>
    </source>
</evidence>
<evidence type="ECO:0000256" key="6">
    <source>
        <dbReference type="ARBA" id="ARBA00022989"/>
    </source>
</evidence>
<evidence type="ECO:0000256" key="5">
    <source>
        <dbReference type="ARBA" id="ARBA00022960"/>
    </source>
</evidence>
<keyword evidence="10" id="KW-1185">Reference proteome</keyword>
<dbReference type="PANTHER" id="PTHR37484">
    <property type="entry name" value="ROD SHAPE-DETERMINING PROTEIN MRED"/>
    <property type="match status" value="1"/>
</dbReference>
<evidence type="ECO:0000256" key="4">
    <source>
        <dbReference type="ARBA" id="ARBA00022692"/>
    </source>
</evidence>
<reference evidence="9 10" key="1">
    <citation type="submission" date="2015-05" db="EMBL/GenBank/DDBJ databases">
        <title>Draft genome sequence of Lampropedia sp. CT6, isolated from the microbial mat of a hot water spring, located at Manikaran, India.</title>
        <authorList>
            <person name="Tripathi C."/>
            <person name="Rani P."/>
            <person name="Mahato N.K."/>
            <person name="Lal R."/>
        </authorList>
    </citation>
    <scope>NUCLEOTIDE SEQUENCE [LARGE SCALE GENOMIC DNA]</scope>
    <source>
        <strain evidence="9 10">CT6</strain>
    </source>
</reference>
<dbReference type="PIRSF" id="PIRSF018472">
    <property type="entry name" value="MreD_proteobac"/>
    <property type="match status" value="1"/>
</dbReference>
<gene>
    <name evidence="9" type="ORF">AAV94_00535</name>
</gene>
<protein>
    <submittedName>
        <fullName evidence="9">Uncharacterized protein</fullName>
    </submittedName>
</protein>
<dbReference type="GO" id="GO:0005886">
    <property type="term" value="C:plasma membrane"/>
    <property type="evidence" value="ECO:0007669"/>
    <property type="project" value="UniProtKB-SubCell"/>
</dbReference>
<dbReference type="Pfam" id="PF04093">
    <property type="entry name" value="MreD"/>
    <property type="match status" value="1"/>
</dbReference>
<comment type="similarity">
    <text evidence="2">Belongs to the MreD family.</text>
</comment>
<name>A0A0U1Q3D5_9BURK</name>
<comment type="subcellular location">
    <subcellularLocation>
        <location evidence="1">Cell membrane</location>
        <topology evidence="1">Multi-pass membrane protein</topology>
    </subcellularLocation>
</comment>
<keyword evidence="3" id="KW-1003">Cell membrane</keyword>
<evidence type="ECO:0000256" key="7">
    <source>
        <dbReference type="ARBA" id="ARBA00023136"/>
    </source>
</evidence>
<feature type="transmembrane region" description="Helical" evidence="8">
    <location>
        <begin position="109"/>
        <end position="130"/>
    </location>
</feature>
<proteinExistence type="inferred from homology"/>
<dbReference type="AlphaFoldDB" id="A0A0U1Q3D5"/>
<dbReference type="GO" id="GO:0008360">
    <property type="term" value="P:regulation of cell shape"/>
    <property type="evidence" value="ECO:0007669"/>
    <property type="project" value="UniProtKB-KW"/>
</dbReference>
<keyword evidence="7 8" id="KW-0472">Membrane</keyword>
<dbReference type="NCBIfam" id="TIGR03426">
    <property type="entry name" value="shape_MreD"/>
    <property type="match status" value="1"/>
</dbReference>
<dbReference type="EMBL" id="LBNQ01000008">
    <property type="protein sequence ID" value="KKW69256.1"/>
    <property type="molecule type" value="Genomic_DNA"/>
</dbReference>
<evidence type="ECO:0000256" key="8">
    <source>
        <dbReference type="SAM" id="Phobius"/>
    </source>
</evidence>
<dbReference type="STRING" id="1610491.AAV94_00535"/>
<evidence type="ECO:0000313" key="10">
    <source>
        <dbReference type="Proteomes" id="UP000050580"/>
    </source>
</evidence>
<dbReference type="InterPro" id="IPR007227">
    <property type="entry name" value="Cell_shape_determining_MreD"/>
</dbReference>
<keyword evidence="6 8" id="KW-1133">Transmembrane helix</keyword>
<organism evidence="9 10">
    <name type="scientific">Lampropedia cohaerens</name>
    <dbReference type="NCBI Taxonomy" id="1610491"/>
    <lineage>
        <taxon>Bacteria</taxon>
        <taxon>Pseudomonadati</taxon>
        <taxon>Pseudomonadota</taxon>
        <taxon>Betaproteobacteria</taxon>
        <taxon>Burkholderiales</taxon>
        <taxon>Comamonadaceae</taxon>
        <taxon>Lampropedia</taxon>
    </lineage>
</organism>
<dbReference type="Proteomes" id="UP000050580">
    <property type="component" value="Unassembled WGS sequence"/>
</dbReference>
<dbReference type="InterPro" id="IPR026034">
    <property type="entry name" value="MreD_proteobac"/>
</dbReference>
<evidence type="ECO:0000256" key="3">
    <source>
        <dbReference type="ARBA" id="ARBA00022475"/>
    </source>
</evidence>
<evidence type="ECO:0000256" key="1">
    <source>
        <dbReference type="ARBA" id="ARBA00004651"/>
    </source>
</evidence>
<dbReference type="OrthoDB" id="5297408at2"/>
<comment type="caution">
    <text evidence="9">The sequence shown here is derived from an EMBL/GenBank/DDBJ whole genome shotgun (WGS) entry which is preliminary data.</text>
</comment>
<keyword evidence="4 8" id="KW-0812">Transmembrane</keyword>
<evidence type="ECO:0000256" key="2">
    <source>
        <dbReference type="ARBA" id="ARBA00007776"/>
    </source>
</evidence>
<keyword evidence="5" id="KW-0133">Cell shape</keyword>
<dbReference type="RefSeq" id="WP_046740378.1">
    <property type="nucleotide sequence ID" value="NZ_LBNQ01000008.1"/>
</dbReference>
<feature type="transmembrane region" description="Helical" evidence="8">
    <location>
        <begin position="82"/>
        <end position="102"/>
    </location>
</feature>
<dbReference type="PANTHER" id="PTHR37484:SF1">
    <property type="entry name" value="ROD SHAPE-DETERMINING PROTEIN MRED"/>
    <property type="match status" value="1"/>
</dbReference>
<dbReference type="PATRIC" id="fig|1610491.3.peg.112"/>
<accession>A0A0U1Q3D5</accession>